<dbReference type="AlphaFoldDB" id="A0A2R6PNH6"/>
<protein>
    <submittedName>
        <fullName evidence="1">Uncharacterized protein</fullName>
    </submittedName>
</protein>
<proteinExistence type="predicted"/>
<evidence type="ECO:0000313" key="2">
    <source>
        <dbReference type="Proteomes" id="UP000186601"/>
    </source>
</evidence>
<accession>A0A2R6PNH6</accession>
<name>A0A2R6PNH6_9APHY</name>
<gene>
    <name evidence="1" type="ORF">PHLCEN_2v4466</name>
</gene>
<organism evidence="1 2">
    <name type="scientific">Hermanssonia centrifuga</name>
    <dbReference type="NCBI Taxonomy" id="98765"/>
    <lineage>
        <taxon>Eukaryota</taxon>
        <taxon>Fungi</taxon>
        <taxon>Dikarya</taxon>
        <taxon>Basidiomycota</taxon>
        <taxon>Agaricomycotina</taxon>
        <taxon>Agaricomycetes</taxon>
        <taxon>Polyporales</taxon>
        <taxon>Meruliaceae</taxon>
        <taxon>Hermanssonia</taxon>
    </lineage>
</organism>
<dbReference type="Proteomes" id="UP000186601">
    <property type="component" value="Unassembled WGS sequence"/>
</dbReference>
<dbReference type="EMBL" id="MLYV02000453">
    <property type="protein sequence ID" value="PSR94365.1"/>
    <property type="molecule type" value="Genomic_DNA"/>
</dbReference>
<comment type="caution">
    <text evidence="1">The sequence shown here is derived from an EMBL/GenBank/DDBJ whole genome shotgun (WGS) entry which is preliminary data.</text>
</comment>
<evidence type="ECO:0000313" key="1">
    <source>
        <dbReference type="EMBL" id="PSR94365.1"/>
    </source>
</evidence>
<sequence>MGRRKWHDAEWMFLWEAYTDESTRVALAENDQKAIYESGQSKKGRAKDHHDGGMKKAAKLIYDKFLIQFPNARVEESDKEFKTRRQQMESVYRRLHFRAQRGLGETQEQFEKRKGTKLFEAGVAIVPVIYTTINL</sequence>
<reference evidence="1 2" key="1">
    <citation type="submission" date="2018-02" db="EMBL/GenBank/DDBJ databases">
        <title>Genome sequence of the basidiomycete white-rot fungus Phlebia centrifuga.</title>
        <authorList>
            <person name="Granchi Z."/>
            <person name="Peng M."/>
            <person name="de Vries R.P."/>
            <person name="Hilden K."/>
            <person name="Makela M.R."/>
            <person name="Grigoriev I."/>
            <person name="Riley R."/>
        </authorList>
    </citation>
    <scope>NUCLEOTIDE SEQUENCE [LARGE SCALE GENOMIC DNA]</scope>
    <source>
        <strain evidence="1 2">FBCC195</strain>
    </source>
</reference>
<keyword evidence="2" id="KW-1185">Reference proteome</keyword>